<accession>A0A0R3ML32</accession>
<dbReference type="RefSeq" id="WP_057860633.1">
    <property type="nucleotide sequence ID" value="NZ_LLYB01000089.1"/>
</dbReference>
<reference evidence="1 2" key="1">
    <citation type="submission" date="2014-03" db="EMBL/GenBank/DDBJ databases">
        <title>Bradyrhizobium valentinum sp. nov., isolated from effective nodules of Lupinus mariae-josephae, a lupine endemic of basic-lime soils in Eastern Spain.</title>
        <authorList>
            <person name="Duran D."/>
            <person name="Rey L."/>
            <person name="Navarro A."/>
            <person name="Busquets A."/>
            <person name="Imperial J."/>
            <person name="Ruiz-Argueso T."/>
        </authorList>
    </citation>
    <scope>NUCLEOTIDE SEQUENCE [LARGE SCALE GENOMIC DNA]</scope>
    <source>
        <strain evidence="1 2">CCBAU 23086</strain>
    </source>
</reference>
<proteinExistence type="predicted"/>
<organism evidence="1 2">
    <name type="scientific">Bradyrhizobium lablabi</name>
    <dbReference type="NCBI Taxonomy" id="722472"/>
    <lineage>
        <taxon>Bacteria</taxon>
        <taxon>Pseudomonadati</taxon>
        <taxon>Pseudomonadota</taxon>
        <taxon>Alphaproteobacteria</taxon>
        <taxon>Hyphomicrobiales</taxon>
        <taxon>Nitrobacteraceae</taxon>
        <taxon>Bradyrhizobium</taxon>
    </lineage>
</organism>
<dbReference type="OrthoDB" id="9803878at2"/>
<protein>
    <submittedName>
        <fullName evidence="1">Uncharacterized protein</fullName>
    </submittedName>
</protein>
<dbReference type="Proteomes" id="UP000051660">
    <property type="component" value="Unassembled WGS sequence"/>
</dbReference>
<dbReference type="AlphaFoldDB" id="A0A0R3ML32"/>
<comment type="caution">
    <text evidence="1">The sequence shown here is derived from an EMBL/GenBank/DDBJ whole genome shotgun (WGS) entry which is preliminary data.</text>
</comment>
<sequence>MRLGPTIAGKIGCTLQTLHDLVKKADIDNRQRAGGSTDMTEKLKPVTAAHELVGEKLHAKIG</sequence>
<gene>
    <name evidence="1" type="ORF">CQ14_29530</name>
</gene>
<evidence type="ECO:0000313" key="1">
    <source>
        <dbReference type="EMBL" id="KRR20270.1"/>
    </source>
</evidence>
<name>A0A0R3ML32_9BRAD</name>
<evidence type="ECO:0000313" key="2">
    <source>
        <dbReference type="Proteomes" id="UP000051660"/>
    </source>
</evidence>
<dbReference type="EMBL" id="LLYB01000089">
    <property type="protein sequence ID" value="KRR20270.1"/>
    <property type="molecule type" value="Genomic_DNA"/>
</dbReference>